<feature type="compositionally biased region" description="Acidic residues" evidence="1">
    <location>
        <begin position="106"/>
        <end position="118"/>
    </location>
</feature>
<dbReference type="AlphaFoldDB" id="S8DFT5"/>
<organism evidence="2 3">
    <name type="scientific">Fomitopsis schrenkii</name>
    <name type="common">Brown rot fungus</name>
    <dbReference type="NCBI Taxonomy" id="2126942"/>
    <lineage>
        <taxon>Eukaryota</taxon>
        <taxon>Fungi</taxon>
        <taxon>Dikarya</taxon>
        <taxon>Basidiomycota</taxon>
        <taxon>Agaricomycotina</taxon>
        <taxon>Agaricomycetes</taxon>
        <taxon>Polyporales</taxon>
        <taxon>Fomitopsis</taxon>
    </lineage>
</organism>
<feature type="non-terminal residue" evidence="2">
    <location>
        <position position="1"/>
    </location>
</feature>
<protein>
    <submittedName>
        <fullName evidence="2">Uncharacterized protein</fullName>
    </submittedName>
</protein>
<reference evidence="2 3" key="1">
    <citation type="journal article" date="2012" name="Science">
        <title>The Paleozoic origin of enzymatic lignin decomposition reconstructed from 31 fungal genomes.</title>
        <authorList>
            <person name="Floudas D."/>
            <person name="Binder M."/>
            <person name="Riley R."/>
            <person name="Barry K."/>
            <person name="Blanchette R.A."/>
            <person name="Henrissat B."/>
            <person name="Martinez A.T."/>
            <person name="Otillar R."/>
            <person name="Spatafora J.W."/>
            <person name="Yadav J.S."/>
            <person name="Aerts A."/>
            <person name="Benoit I."/>
            <person name="Boyd A."/>
            <person name="Carlson A."/>
            <person name="Copeland A."/>
            <person name="Coutinho P.M."/>
            <person name="de Vries R.P."/>
            <person name="Ferreira P."/>
            <person name="Findley K."/>
            <person name="Foster B."/>
            <person name="Gaskell J."/>
            <person name="Glotzer D."/>
            <person name="Gorecki P."/>
            <person name="Heitman J."/>
            <person name="Hesse C."/>
            <person name="Hori C."/>
            <person name="Igarashi K."/>
            <person name="Jurgens J.A."/>
            <person name="Kallen N."/>
            <person name="Kersten P."/>
            <person name="Kohler A."/>
            <person name="Kuees U."/>
            <person name="Kumar T.K.A."/>
            <person name="Kuo A."/>
            <person name="LaButti K."/>
            <person name="Larrondo L.F."/>
            <person name="Lindquist E."/>
            <person name="Ling A."/>
            <person name="Lombard V."/>
            <person name="Lucas S."/>
            <person name="Lundell T."/>
            <person name="Martin R."/>
            <person name="McLaughlin D.J."/>
            <person name="Morgenstern I."/>
            <person name="Morin E."/>
            <person name="Murat C."/>
            <person name="Nagy L.G."/>
            <person name="Nolan M."/>
            <person name="Ohm R.A."/>
            <person name="Patyshakuliyeva A."/>
            <person name="Rokas A."/>
            <person name="Ruiz-Duenas F.J."/>
            <person name="Sabat G."/>
            <person name="Salamov A."/>
            <person name="Samejima M."/>
            <person name="Schmutz J."/>
            <person name="Slot J.C."/>
            <person name="St John F."/>
            <person name="Stenlid J."/>
            <person name="Sun H."/>
            <person name="Sun S."/>
            <person name="Syed K."/>
            <person name="Tsang A."/>
            <person name="Wiebenga A."/>
            <person name="Young D."/>
            <person name="Pisabarro A."/>
            <person name="Eastwood D.C."/>
            <person name="Martin F."/>
            <person name="Cullen D."/>
            <person name="Grigoriev I.V."/>
            <person name="Hibbett D.S."/>
        </authorList>
    </citation>
    <scope>NUCLEOTIDE SEQUENCE</scope>
    <source>
        <strain evidence="3">FP-58527</strain>
    </source>
</reference>
<feature type="non-terminal residue" evidence="2">
    <location>
        <position position="298"/>
    </location>
</feature>
<evidence type="ECO:0000313" key="2">
    <source>
        <dbReference type="EMBL" id="EPS92431.1"/>
    </source>
</evidence>
<sequence length="298" mass="31524">PISKPVPARPKPAYGRHAKSSTLRDAEEEALANNLAGQAQSMGTSRKVVSSANPNSQAAKELTEEKAKSARGATATSRKPEVEKGKGKATVAALSRSSASRATDTEKDELEGSGEESDEYHAPEEESEDGDDGDGEEDEEDEEVEEVEGVDDEDGEDGDGGEEGDVDEAMAGPEDNNVVVQAKAKATRKAPPKASKTAGSSGERELTGRVKVGDLPMNLKALVASAQNRLRLRIALKTAWCKEPTIPSTRLPTSNKMIAASLRDAVRDSKGKKNGAVIKTAFQTLKDGKGEGDILRKK</sequence>
<evidence type="ECO:0000313" key="3">
    <source>
        <dbReference type="Proteomes" id="UP000015241"/>
    </source>
</evidence>
<feature type="compositionally biased region" description="Low complexity" evidence="1">
    <location>
        <begin position="92"/>
        <end position="102"/>
    </location>
</feature>
<gene>
    <name evidence="2" type="ORF">FOMPIDRAFT_1021042</name>
</gene>
<keyword evidence="3" id="KW-1185">Reference proteome</keyword>
<dbReference type="EMBL" id="KE504607">
    <property type="protein sequence ID" value="EPS92431.1"/>
    <property type="molecule type" value="Genomic_DNA"/>
</dbReference>
<accession>S8DFT5</accession>
<dbReference type="Proteomes" id="UP000015241">
    <property type="component" value="Unassembled WGS sequence"/>
</dbReference>
<feature type="region of interest" description="Disordered" evidence="1">
    <location>
        <begin position="1"/>
        <end position="209"/>
    </location>
</feature>
<proteinExistence type="predicted"/>
<dbReference type="HOGENOM" id="CLU_935542_0_0_1"/>
<name>S8DFT5_FOMSC</name>
<evidence type="ECO:0000256" key="1">
    <source>
        <dbReference type="SAM" id="MobiDB-lite"/>
    </source>
</evidence>
<dbReference type="InParanoid" id="S8DFT5"/>
<feature type="compositionally biased region" description="Acidic residues" evidence="1">
    <location>
        <begin position="125"/>
        <end position="168"/>
    </location>
</feature>
<feature type="compositionally biased region" description="Polar residues" evidence="1">
    <location>
        <begin position="37"/>
        <end position="58"/>
    </location>
</feature>